<dbReference type="Proteomes" id="UP000030665">
    <property type="component" value="Unassembled WGS sequence"/>
</dbReference>
<keyword evidence="2" id="KW-1185">Reference proteome</keyword>
<accession>A0A077ZD13</accession>
<gene>
    <name evidence="1" type="ORF">TTRE_0000601801</name>
</gene>
<dbReference type="EMBL" id="HG806202">
    <property type="protein sequence ID" value="CDW57724.1"/>
    <property type="molecule type" value="Genomic_DNA"/>
</dbReference>
<organism evidence="1 2">
    <name type="scientific">Trichuris trichiura</name>
    <name type="common">Whipworm</name>
    <name type="synonym">Trichocephalus trichiurus</name>
    <dbReference type="NCBI Taxonomy" id="36087"/>
    <lineage>
        <taxon>Eukaryota</taxon>
        <taxon>Metazoa</taxon>
        <taxon>Ecdysozoa</taxon>
        <taxon>Nematoda</taxon>
        <taxon>Enoplea</taxon>
        <taxon>Dorylaimia</taxon>
        <taxon>Trichinellida</taxon>
        <taxon>Trichuridae</taxon>
        <taxon>Trichuris</taxon>
    </lineage>
</organism>
<proteinExistence type="predicted"/>
<reference evidence="1" key="2">
    <citation type="submission" date="2014-03" db="EMBL/GenBank/DDBJ databases">
        <title>The whipworm genome and dual-species transcriptomics of an intimate host-pathogen interaction.</title>
        <authorList>
            <person name="Foth B.J."/>
            <person name="Tsai I.J."/>
            <person name="Reid A.J."/>
            <person name="Bancroft A.J."/>
            <person name="Nichol S."/>
            <person name="Tracey A."/>
            <person name="Holroyd N."/>
            <person name="Cotton J.A."/>
            <person name="Stanley E.J."/>
            <person name="Zarowiecki M."/>
            <person name="Liu J.Z."/>
            <person name="Huckvale T."/>
            <person name="Cooper P.J."/>
            <person name="Grencis R.K."/>
            <person name="Berriman M."/>
        </authorList>
    </citation>
    <scope>NUCLEOTIDE SEQUENCE [LARGE SCALE GENOMIC DNA]</scope>
</reference>
<evidence type="ECO:0000313" key="2">
    <source>
        <dbReference type="Proteomes" id="UP000030665"/>
    </source>
</evidence>
<sequence>MIRAGIHRSKEEGGRNQAMFLKTAGRRAHRNATNCGLPRRVIEEYGIPRAPHDPQMEDYNCIVVYFCVAPSFLLCCWAQPRGYGQNGVLGWTNMWMSPRSRPVDDTASIRRLLPRERYSLVVPILDVVSALEGGRNCSEFRLVSPDVVSSSTRASVLPMER</sequence>
<dbReference type="AlphaFoldDB" id="A0A077ZD13"/>
<reference evidence="1" key="1">
    <citation type="submission" date="2014-01" db="EMBL/GenBank/DDBJ databases">
        <authorList>
            <person name="Aslett M."/>
        </authorList>
    </citation>
    <scope>NUCLEOTIDE SEQUENCE</scope>
</reference>
<evidence type="ECO:0000313" key="1">
    <source>
        <dbReference type="EMBL" id="CDW57724.1"/>
    </source>
</evidence>
<name>A0A077ZD13_TRITR</name>
<protein>
    <submittedName>
        <fullName evidence="1">Uncharacterized protein</fullName>
    </submittedName>
</protein>